<comment type="caution">
    <text evidence="1">The sequence shown here is derived from an EMBL/GenBank/DDBJ whole genome shotgun (WGS) entry which is preliminary data.</text>
</comment>
<dbReference type="Proteomes" id="UP000007151">
    <property type="component" value="Unassembled WGS sequence"/>
</dbReference>
<sequence>MSKQPAPKASTNDKIDLTRFCRSTFTLTFAIEIIGIDVWHDCNEGWLDLGPPIQGMKLQYQLYPNQSFDLDILIWPHVAKIWCGNQYGFVRTWQFLERRWMAFSIRHAFPLRVLDLIKHLATVTPSMGLGALSANAKNDKNVDVYLPPLAFGERRYFGSVFEHEIILGDYIQDYIWHLVECHIPSSHLDGIFDKPNNVTAQRHQDAVLFHVQETILKAVSHDHEELLTDPEELIKSKERRDSKIAKEKEKKKVVEIPKVKFEINLSGNTILAGIGRVIPFESLGDRPPDMPEVIVLISSANLPAQDDLPILFINIENIYDVPVQELKRAGFNQIYTNWKLYNESHDSPKETMKSLKPIKFNDHHTFPLPYEVASEIIPIFLSNPFEIQLRGVQNTKSPPKVGNFFGNEKFDSKFGSMVPFFNSKMDENDVLIAVTKIDTTILTRSMNGFIKGEFPLFPPIPEMDTIPRECICTNDINSIRWPTKQKVALPSHIVLQAQMTLEVSMGLVGCRPQDLGINFSRLYCLAEDKISIDAVLEKIKNINEETLQSSENNDYITGFAIDTGNIVLFYLEGRRGGAIFKIWEFSEDFYPKLKPVFSCSEKHINRIYPDLLTSATPFLVLKMFVPLTSLLACPQVYVKPALPLPARTALLKIGRIIENRFKIIPKTCDMPTYGELKSLTLELCSPSYIHPTS</sequence>
<dbReference type="KEGG" id="dpl:KGM_203135"/>
<protein>
    <submittedName>
        <fullName evidence="1">Uncharacterized protein</fullName>
    </submittedName>
</protein>
<dbReference type="STRING" id="278856.A0A212EZ78"/>
<evidence type="ECO:0000313" key="2">
    <source>
        <dbReference type="Proteomes" id="UP000007151"/>
    </source>
</evidence>
<evidence type="ECO:0000313" key="1">
    <source>
        <dbReference type="EMBL" id="OWR46805.1"/>
    </source>
</evidence>
<name>A0A212EZ78_DANPL</name>
<dbReference type="AlphaFoldDB" id="A0A212EZ78"/>
<organism evidence="1 2">
    <name type="scientific">Danaus plexippus plexippus</name>
    <dbReference type="NCBI Taxonomy" id="278856"/>
    <lineage>
        <taxon>Eukaryota</taxon>
        <taxon>Metazoa</taxon>
        <taxon>Ecdysozoa</taxon>
        <taxon>Arthropoda</taxon>
        <taxon>Hexapoda</taxon>
        <taxon>Insecta</taxon>
        <taxon>Pterygota</taxon>
        <taxon>Neoptera</taxon>
        <taxon>Endopterygota</taxon>
        <taxon>Lepidoptera</taxon>
        <taxon>Glossata</taxon>
        <taxon>Ditrysia</taxon>
        <taxon>Papilionoidea</taxon>
        <taxon>Nymphalidae</taxon>
        <taxon>Danainae</taxon>
        <taxon>Danaini</taxon>
        <taxon>Danaina</taxon>
        <taxon>Danaus</taxon>
        <taxon>Danaus</taxon>
    </lineage>
</organism>
<keyword evidence="2" id="KW-1185">Reference proteome</keyword>
<gene>
    <name evidence="1" type="ORF">KGM_203135</name>
</gene>
<dbReference type="EMBL" id="AGBW02011339">
    <property type="protein sequence ID" value="OWR46805.1"/>
    <property type="molecule type" value="Genomic_DNA"/>
</dbReference>
<accession>A0A212EZ78</accession>
<dbReference type="eggNOG" id="ENOG502RVIS">
    <property type="taxonomic scope" value="Eukaryota"/>
</dbReference>
<reference evidence="1 2" key="1">
    <citation type="journal article" date="2011" name="Cell">
        <title>The monarch butterfly genome yields insights into long-distance migration.</title>
        <authorList>
            <person name="Zhan S."/>
            <person name="Merlin C."/>
            <person name="Boore J.L."/>
            <person name="Reppert S.M."/>
        </authorList>
    </citation>
    <scope>NUCLEOTIDE SEQUENCE [LARGE SCALE GENOMIC DNA]</scope>
    <source>
        <strain evidence="1">F-2</strain>
    </source>
</reference>
<proteinExistence type="predicted"/>